<keyword evidence="5 12" id="KW-0552">Olfaction</keyword>
<dbReference type="GO" id="GO:0004930">
    <property type="term" value="F:G protein-coupled receptor activity"/>
    <property type="evidence" value="ECO:0007669"/>
    <property type="project" value="UniProtKB-KW"/>
</dbReference>
<keyword evidence="8 12" id="KW-0472">Membrane</keyword>
<dbReference type="AlphaFoldDB" id="A0A5J5N7Z9"/>
<evidence type="ECO:0000313" key="15">
    <source>
        <dbReference type="Proteomes" id="UP000326062"/>
    </source>
</evidence>
<protein>
    <recommendedName>
        <fullName evidence="12">Olfactory receptor</fullName>
    </recommendedName>
</protein>
<dbReference type="InterPro" id="IPR000276">
    <property type="entry name" value="GPCR_Rhodpsn"/>
</dbReference>
<dbReference type="PANTHER" id="PTHR48001">
    <property type="entry name" value="OLFACTORY RECEPTOR"/>
    <property type="match status" value="1"/>
</dbReference>
<evidence type="ECO:0000256" key="10">
    <source>
        <dbReference type="ARBA" id="ARBA00023224"/>
    </source>
</evidence>
<evidence type="ECO:0000259" key="13">
    <source>
        <dbReference type="PROSITE" id="PS50262"/>
    </source>
</evidence>
<name>A0A5J5N7Z9_MUNRE</name>
<dbReference type="InterPro" id="IPR000725">
    <property type="entry name" value="Olfact_rcpt"/>
</dbReference>
<dbReference type="InterPro" id="IPR017452">
    <property type="entry name" value="GPCR_Rhodpsn_7TM"/>
</dbReference>
<feature type="transmembrane region" description="Helical" evidence="12">
    <location>
        <begin position="266"/>
        <end position="287"/>
    </location>
</feature>
<comment type="function">
    <text evidence="1">Putative odorant or sperm cell receptor.</text>
</comment>
<dbReference type="PROSITE" id="PS50262">
    <property type="entry name" value="G_PROTEIN_RECEP_F1_2"/>
    <property type="match status" value="1"/>
</dbReference>
<evidence type="ECO:0000256" key="9">
    <source>
        <dbReference type="ARBA" id="ARBA00023170"/>
    </source>
</evidence>
<proteinExistence type="inferred from homology"/>
<evidence type="ECO:0000256" key="5">
    <source>
        <dbReference type="ARBA" id="ARBA00022725"/>
    </source>
</evidence>
<dbReference type="PRINTS" id="PR00245">
    <property type="entry name" value="OLFACTORYR"/>
</dbReference>
<gene>
    <name evidence="14" type="ORF">FD755_001776</name>
</gene>
<organism evidence="14 15">
    <name type="scientific">Muntiacus reevesi</name>
    <name type="common">Reeves' muntjac</name>
    <name type="synonym">Cervus reevesi</name>
    <dbReference type="NCBI Taxonomy" id="9886"/>
    <lineage>
        <taxon>Eukaryota</taxon>
        <taxon>Metazoa</taxon>
        <taxon>Chordata</taxon>
        <taxon>Craniata</taxon>
        <taxon>Vertebrata</taxon>
        <taxon>Euteleostomi</taxon>
        <taxon>Mammalia</taxon>
        <taxon>Eutheria</taxon>
        <taxon>Laurasiatheria</taxon>
        <taxon>Artiodactyla</taxon>
        <taxon>Ruminantia</taxon>
        <taxon>Pecora</taxon>
        <taxon>Cervidae</taxon>
        <taxon>Muntiacinae</taxon>
        <taxon>Muntiacus</taxon>
    </lineage>
</organism>
<dbReference type="PROSITE" id="PS00237">
    <property type="entry name" value="G_PROTEIN_RECEP_F1_1"/>
    <property type="match status" value="1"/>
</dbReference>
<evidence type="ECO:0000256" key="2">
    <source>
        <dbReference type="ARBA" id="ARBA00004141"/>
    </source>
</evidence>
<feature type="transmembrane region" description="Helical" evidence="12">
    <location>
        <begin position="26"/>
        <end position="48"/>
    </location>
</feature>
<evidence type="ECO:0000256" key="12">
    <source>
        <dbReference type="RuleBase" id="RU363047"/>
    </source>
</evidence>
<accession>A0A5J5N7Z9</accession>
<keyword evidence="6 12" id="KW-1133">Transmembrane helix</keyword>
<keyword evidence="15" id="KW-1185">Reference proteome</keyword>
<keyword evidence="10 11" id="KW-0807">Transducer</keyword>
<reference evidence="14 15" key="1">
    <citation type="submission" date="2019-06" db="EMBL/GenBank/DDBJ databases">
        <title>Discovery of a novel chromosome fission-fusion reversal in muntjac.</title>
        <authorList>
            <person name="Mudd A.B."/>
            <person name="Bredeson J.V."/>
            <person name="Baum R."/>
            <person name="Hockemeyer D."/>
            <person name="Rokhsar D.S."/>
        </authorList>
    </citation>
    <scope>NUCLEOTIDE SEQUENCE [LARGE SCALE GENOMIC DNA]</scope>
    <source>
        <strain evidence="14">UCam_UCB_Mr</strain>
        <tissue evidence="14">Fibroblast cell line</tissue>
    </source>
</reference>
<dbReference type="GO" id="GO:0004984">
    <property type="term" value="F:olfactory receptor activity"/>
    <property type="evidence" value="ECO:0007669"/>
    <property type="project" value="InterPro"/>
</dbReference>
<feature type="transmembrane region" description="Helical" evidence="12">
    <location>
        <begin position="193"/>
        <end position="216"/>
    </location>
</feature>
<dbReference type="Gene3D" id="1.20.1070.10">
    <property type="entry name" value="Rhodopsin 7-helix transmembrane proteins"/>
    <property type="match status" value="1"/>
</dbReference>
<evidence type="ECO:0000256" key="8">
    <source>
        <dbReference type="ARBA" id="ARBA00023136"/>
    </source>
</evidence>
<evidence type="ECO:0000256" key="1">
    <source>
        <dbReference type="ARBA" id="ARBA00003929"/>
    </source>
</evidence>
<feature type="transmembrane region" description="Helical" evidence="12">
    <location>
        <begin position="237"/>
        <end position="260"/>
    </location>
</feature>
<keyword evidence="9 11" id="KW-0675">Receptor</keyword>
<comment type="caution">
    <text evidence="14">The sequence shown here is derived from an EMBL/GenBank/DDBJ whole genome shotgun (WGS) entry which is preliminary data.</text>
</comment>
<feature type="transmembrane region" description="Helical" evidence="12">
    <location>
        <begin position="102"/>
        <end position="120"/>
    </location>
</feature>
<dbReference type="CDD" id="cd15234">
    <property type="entry name" value="7tmA_OR7-like"/>
    <property type="match status" value="1"/>
</dbReference>
<comment type="similarity">
    <text evidence="11">Belongs to the G-protein coupled receptor 1 family.</text>
</comment>
<evidence type="ECO:0000256" key="3">
    <source>
        <dbReference type="ARBA" id="ARBA00022606"/>
    </source>
</evidence>
<keyword evidence="12" id="KW-1003">Cell membrane</keyword>
<sequence>MEPGNQTHVLEFLLLGFSQDSEEQHILFELFLSMFVVTVLGNLLIILAISSDSQLHTPMYFFLCNLSFADVCFTSTTVPKMLVNIQTQSKSISYAGCITQMYFFMVFGVMDTFLLTVMAYDRFVAICHPLHYTVIMNPCLCGLLVLVSWFTSLSYSLIQSLLMLRLSFCTNWVIPHFYCELAQVLTLACSDTLINYILLYMVIGFLGFVPFSGILFSYTRIVSSILRIPSAHGKYKAFSTCASHLSVVSLFYGTGLGVYLSSDSSSWRGMIASVMYTVVTPMLNPFIYSLRNRDIKRALQKVLGRTLCVQWWEHRSKGFEPTVIAVVG</sequence>
<evidence type="ECO:0000256" key="7">
    <source>
        <dbReference type="ARBA" id="ARBA00023040"/>
    </source>
</evidence>
<comment type="subcellular location">
    <subcellularLocation>
        <location evidence="12">Cell membrane</location>
        <topology evidence="12">Multi-pass membrane protein</topology>
    </subcellularLocation>
    <subcellularLocation>
        <location evidence="2">Membrane</location>
        <topology evidence="2">Multi-pass membrane protein</topology>
    </subcellularLocation>
</comment>
<keyword evidence="3 12" id="KW-0716">Sensory transduction</keyword>
<feature type="domain" description="G-protein coupled receptors family 1 profile" evidence="13">
    <location>
        <begin position="41"/>
        <end position="288"/>
    </location>
</feature>
<feature type="transmembrane region" description="Helical" evidence="12">
    <location>
        <begin position="132"/>
        <end position="158"/>
    </location>
</feature>
<keyword evidence="7 11" id="KW-0297">G-protein coupled receptor</keyword>
<dbReference type="Proteomes" id="UP000326062">
    <property type="component" value="Chromosome 1"/>
</dbReference>
<dbReference type="FunFam" id="1.20.1070.10:FF:000009">
    <property type="entry name" value="Olfactory receptor"/>
    <property type="match status" value="1"/>
</dbReference>
<evidence type="ECO:0000313" key="14">
    <source>
        <dbReference type="EMBL" id="KAB0386820.1"/>
    </source>
</evidence>
<evidence type="ECO:0000256" key="4">
    <source>
        <dbReference type="ARBA" id="ARBA00022692"/>
    </source>
</evidence>
<dbReference type="SMART" id="SM01381">
    <property type="entry name" value="7TM_GPCR_Srsx"/>
    <property type="match status" value="1"/>
</dbReference>
<feature type="transmembrane region" description="Helical" evidence="12">
    <location>
        <begin position="60"/>
        <end position="82"/>
    </location>
</feature>
<keyword evidence="4 11" id="KW-0812">Transmembrane</keyword>
<dbReference type="EMBL" id="VCEB01000001">
    <property type="protein sequence ID" value="KAB0386820.1"/>
    <property type="molecule type" value="Genomic_DNA"/>
</dbReference>
<evidence type="ECO:0000256" key="6">
    <source>
        <dbReference type="ARBA" id="ARBA00022989"/>
    </source>
</evidence>
<evidence type="ECO:0000256" key="11">
    <source>
        <dbReference type="RuleBase" id="RU000688"/>
    </source>
</evidence>
<dbReference type="SUPFAM" id="SSF81321">
    <property type="entry name" value="Family A G protein-coupled receptor-like"/>
    <property type="match status" value="1"/>
</dbReference>
<dbReference type="Pfam" id="PF13853">
    <property type="entry name" value="7tm_4"/>
    <property type="match status" value="1"/>
</dbReference>
<dbReference type="GO" id="GO:0005886">
    <property type="term" value="C:plasma membrane"/>
    <property type="evidence" value="ECO:0007669"/>
    <property type="project" value="UniProtKB-SubCell"/>
</dbReference>
<dbReference type="PRINTS" id="PR00237">
    <property type="entry name" value="GPCRRHODOPSN"/>
</dbReference>